<dbReference type="AlphaFoldDB" id="K9H2L4"/>
<keyword evidence="1" id="KW-0229">DNA integration</keyword>
<evidence type="ECO:0000313" key="8">
    <source>
        <dbReference type="Proteomes" id="UP000009881"/>
    </source>
</evidence>
<dbReference type="GO" id="GO:0006310">
    <property type="term" value="P:DNA recombination"/>
    <property type="evidence" value="ECO:0007669"/>
    <property type="project" value="UniProtKB-KW"/>
</dbReference>
<feature type="domain" description="Tyr recombinase" evidence="5">
    <location>
        <begin position="108"/>
        <end position="294"/>
    </location>
</feature>
<dbReference type="InterPro" id="IPR004107">
    <property type="entry name" value="Integrase_SAM-like_N"/>
</dbReference>
<dbReference type="InterPro" id="IPR002104">
    <property type="entry name" value="Integrase_catalytic"/>
</dbReference>
<sequence>MTFEDACRAFLAYCRAVKGLSDHTLRAYQQDLAEARAFCGPDAAAAWWTRTTIREYVAHLGSARGLRAATVKRRLACLKALFRWLETDEVVDVSPFHRAPVTVRLPRRLPRDLSRAEVRQLLDSPRCRLLGRADFGRMTVRLAILLMLSTGVRVGELAAVRLPDIRLADGVIRIHGKGSRERRVFVTDAGVRKLLERYMAFRDRRGVVTDVLLVDDRGHGLSPQGIRQRLRAAALAAGIGRRVTPHMLRHTAATQLLEAGVDIRFVQKLLGHQSIATTQIYTQVSDVSLQRVVAEAGHLRRLTARGGARTPAGETPAAE</sequence>
<evidence type="ECO:0000256" key="2">
    <source>
        <dbReference type="ARBA" id="ARBA00023125"/>
    </source>
</evidence>
<proteinExistence type="predicted"/>
<dbReference type="Proteomes" id="UP000009881">
    <property type="component" value="Unassembled WGS sequence"/>
</dbReference>
<protein>
    <submittedName>
        <fullName evidence="7">Site-specific tyrosine recombinase</fullName>
    </submittedName>
</protein>
<evidence type="ECO:0000313" key="7">
    <source>
        <dbReference type="EMBL" id="EKV31822.1"/>
    </source>
</evidence>
<accession>K9H2L4</accession>
<evidence type="ECO:0000259" key="5">
    <source>
        <dbReference type="PROSITE" id="PS51898"/>
    </source>
</evidence>
<dbReference type="PROSITE" id="PS51898">
    <property type="entry name" value="TYR_RECOMBINASE"/>
    <property type="match status" value="1"/>
</dbReference>
<dbReference type="EMBL" id="ANHY01000005">
    <property type="protein sequence ID" value="EKV31822.1"/>
    <property type="molecule type" value="Genomic_DNA"/>
</dbReference>
<dbReference type="Gene3D" id="1.10.150.130">
    <property type="match status" value="1"/>
</dbReference>
<dbReference type="STRING" id="1238182.C882_3573"/>
<dbReference type="eggNOG" id="COG4974">
    <property type="taxonomic scope" value="Bacteria"/>
</dbReference>
<dbReference type="Pfam" id="PF00589">
    <property type="entry name" value="Phage_integrase"/>
    <property type="match status" value="1"/>
</dbReference>
<dbReference type="RefSeq" id="WP_009539691.1">
    <property type="nucleotide sequence ID" value="NZ_ANHY01000005.1"/>
</dbReference>
<keyword evidence="3" id="KW-0233">DNA recombination</keyword>
<dbReference type="InterPro" id="IPR044068">
    <property type="entry name" value="CB"/>
</dbReference>
<evidence type="ECO:0000256" key="4">
    <source>
        <dbReference type="PROSITE-ProRule" id="PRU01248"/>
    </source>
</evidence>
<evidence type="ECO:0000256" key="1">
    <source>
        <dbReference type="ARBA" id="ARBA00022908"/>
    </source>
</evidence>
<dbReference type="PANTHER" id="PTHR30349">
    <property type="entry name" value="PHAGE INTEGRASE-RELATED"/>
    <property type="match status" value="1"/>
</dbReference>
<dbReference type="PANTHER" id="PTHR30349:SF88">
    <property type="entry name" value="BLL1584 PROTEIN"/>
    <property type="match status" value="1"/>
</dbReference>
<keyword evidence="8" id="KW-1185">Reference proteome</keyword>
<feature type="domain" description="Core-binding (CB)" evidence="6">
    <location>
        <begin position="1"/>
        <end position="86"/>
    </location>
</feature>
<dbReference type="PROSITE" id="PS51900">
    <property type="entry name" value="CB"/>
    <property type="match status" value="1"/>
</dbReference>
<comment type="caution">
    <text evidence="7">The sequence shown here is derived from an EMBL/GenBank/DDBJ whole genome shotgun (WGS) entry which is preliminary data.</text>
</comment>
<reference evidence="7 8" key="1">
    <citation type="journal article" date="2013" name="Genome Announc.">
        <title>Draft Genome Sequence of an Alphaproteobacterium, Caenispirillum salinarum AK4(T), Isolated from a Solar Saltern.</title>
        <authorList>
            <person name="Khatri I."/>
            <person name="Singh A."/>
            <person name="Korpole S."/>
            <person name="Pinnaka A.K."/>
            <person name="Subramanian S."/>
        </authorList>
    </citation>
    <scope>NUCLEOTIDE SEQUENCE [LARGE SCALE GENOMIC DNA]</scope>
    <source>
        <strain evidence="7 8">AK4</strain>
    </source>
</reference>
<dbReference type="SUPFAM" id="SSF56349">
    <property type="entry name" value="DNA breaking-rejoining enzymes"/>
    <property type="match status" value="1"/>
</dbReference>
<dbReference type="Gene3D" id="1.10.443.10">
    <property type="entry name" value="Intergrase catalytic core"/>
    <property type="match status" value="1"/>
</dbReference>
<dbReference type="OrthoDB" id="9801717at2"/>
<dbReference type="InterPro" id="IPR013762">
    <property type="entry name" value="Integrase-like_cat_sf"/>
</dbReference>
<gene>
    <name evidence="7" type="ORF">C882_3573</name>
</gene>
<evidence type="ECO:0000259" key="6">
    <source>
        <dbReference type="PROSITE" id="PS51900"/>
    </source>
</evidence>
<organism evidence="7 8">
    <name type="scientific">Caenispirillum salinarum AK4</name>
    <dbReference type="NCBI Taxonomy" id="1238182"/>
    <lineage>
        <taxon>Bacteria</taxon>
        <taxon>Pseudomonadati</taxon>
        <taxon>Pseudomonadota</taxon>
        <taxon>Alphaproteobacteria</taxon>
        <taxon>Rhodospirillales</taxon>
        <taxon>Novispirillaceae</taxon>
        <taxon>Caenispirillum</taxon>
    </lineage>
</organism>
<dbReference type="InterPro" id="IPR050090">
    <property type="entry name" value="Tyrosine_recombinase_XerCD"/>
</dbReference>
<dbReference type="GO" id="GO:0015074">
    <property type="term" value="P:DNA integration"/>
    <property type="evidence" value="ECO:0007669"/>
    <property type="project" value="UniProtKB-KW"/>
</dbReference>
<evidence type="ECO:0000256" key="3">
    <source>
        <dbReference type="ARBA" id="ARBA00023172"/>
    </source>
</evidence>
<dbReference type="InterPro" id="IPR011010">
    <property type="entry name" value="DNA_brk_join_enz"/>
</dbReference>
<keyword evidence="2 4" id="KW-0238">DNA-binding</keyword>
<dbReference type="InterPro" id="IPR010998">
    <property type="entry name" value="Integrase_recombinase_N"/>
</dbReference>
<dbReference type="PATRIC" id="fig|1238182.3.peg.1244"/>
<dbReference type="Pfam" id="PF02899">
    <property type="entry name" value="Phage_int_SAM_1"/>
    <property type="match status" value="1"/>
</dbReference>
<name>K9H2L4_9PROT</name>
<dbReference type="GO" id="GO:0003677">
    <property type="term" value="F:DNA binding"/>
    <property type="evidence" value="ECO:0007669"/>
    <property type="project" value="UniProtKB-UniRule"/>
</dbReference>